<dbReference type="RefSeq" id="WP_124966294.1">
    <property type="nucleotide sequence ID" value="NZ_RRAZ01000031.1"/>
</dbReference>
<sequence>MEKVDILKNLRFGERIAEEELDDLERYFVATDQWSRVFSGEVDVVYGSKGAGKSAIYALIDKRQDELFDRGIIVKGAENVRGNTAFKDVLGDPPPSERSFIDLWKLYFLIIATSTIRDYGISDKNTQHLVKALTDAQLLPDTASLAQLFQRAKKLIWSYVFPEKESVEWTVTLEAATGLPVVTRKVNLAQTLRPQDVKVDLPLDELLNFANSALLKSGFSLWVLFDRLDVAFNDTPDLERNALRALFRVYNDFKAFDNLKLKIFVRDDIWERITEGGFAEASHVTRTATITWSYESLLNLFIRRLLANKEFVEARSINPANIEGDFDRQTELIEAILPDKVETGNNPSTFRWMVNRVQDGTGKSAPRELIHMSEMIRQQQIGRFERGEAEISDAALFERAVFKPALREVSKVRYEQTFKAENPSLAPFTEKLKGQKTEQTADSLSMAWGINGEHLDITIDRLLKSGFFEKRVIKEETTYWIPFLYRDALDLVQGKAFGS</sequence>
<gene>
    <name evidence="1" type="ORF">EG244_16570</name>
</gene>
<proteinExistence type="predicted"/>
<accession>A0A3P3DFH6</accession>
<dbReference type="EMBL" id="RRAZ01000031">
    <property type="protein sequence ID" value="RRH71288.1"/>
    <property type="molecule type" value="Genomic_DNA"/>
</dbReference>
<organism evidence="1 2">
    <name type="scientific">Falsigemmobacter faecalis</name>
    <dbReference type="NCBI Taxonomy" id="2488730"/>
    <lineage>
        <taxon>Bacteria</taxon>
        <taxon>Pseudomonadati</taxon>
        <taxon>Pseudomonadota</taxon>
        <taxon>Alphaproteobacteria</taxon>
        <taxon>Rhodobacterales</taxon>
        <taxon>Paracoccaceae</taxon>
        <taxon>Falsigemmobacter</taxon>
    </lineage>
</organism>
<comment type="caution">
    <text evidence="1">The sequence shown here is derived from an EMBL/GenBank/DDBJ whole genome shotgun (WGS) entry which is preliminary data.</text>
</comment>
<keyword evidence="2" id="KW-1185">Reference proteome</keyword>
<evidence type="ECO:0000313" key="1">
    <source>
        <dbReference type="EMBL" id="RRH71288.1"/>
    </source>
</evidence>
<reference evidence="1 2" key="1">
    <citation type="submission" date="2018-11" db="EMBL/GenBank/DDBJ databases">
        <title>Gemmobacter sp. nov., YIM 102744-1 draft genome.</title>
        <authorList>
            <person name="Li G."/>
            <person name="Jiang Y."/>
        </authorList>
    </citation>
    <scope>NUCLEOTIDE SEQUENCE [LARGE SCALE GENOMIC DNA]</scope>
    <source>
        <strain evidence="1 2">YIM 102744-1</strain>
    </source>
</reference>
<evidence type="ECO:0000313" key="2">
    <source>
        <dbReference type="Proteomes" id="UP000282125"/>
    </source>
</evidence>
<protein>
    <submittedName>
        <fullName evidence="1">Uncharacterized protein</fullName>
    </submittedName>
</protein>
<dbReference type="Proteomes" id="UP000282125">
    <property type="component" value="Unassembled WGS sequence"/>
</dbReference>
<dbReference type="AlphaFoldDB" id="A0A3P3DFH6"/>
<dbReference type="NCBIfam" id="NF047389">
    <property type="entry name" value="ATPase_Sll1717"/>
    <property type="match status" value="1"/>
</dbReference>
<dbReference type="InterPro" id="IPR059206">
    <property type="entry name" value="Sll1717-like"/>
</dbReference>
<name>A0A3P3DFH6_9RHOB</name>
<dbReference type="OrthoDB" id="9135569at2"/>